<dbReference type="eggNOG" id="ENOG502QS6K">
    <property type="taxonomic scope" value="Eukaryota"/>
</dbReference>
<feature type="non-terminal residue" evidence="3">
    <location>
        <position position="259"/>
    </location>
</feature>
<dbReference type="InterPro" id="IPR008999">
    <property type="entry name" value="Actin-crosslinking"/>
</dbReference>
<evidence type="ECO:0000259" key="1">
    <source>
        <dbReference type="Pfam" id="PF04601"/>
    </source>
</evidence>
<dbReference type="PANTHER" id="PTHR31205">
    <property type="entry name" value="ACTIN CROSS-LINKING PROTEIN (DUF569)"/>
    <property type="match status" value="1"/>
</dbReference>
<evidence type="ECO:0000313" key="3">
    <source>
        <dbReference type="EMBL" id="EFJ38726.1"/>
    </source>
</evidence>
<feature type="domain" description="DUF569" evidence="2">
    <location>
        <begin position="175"/>
        <end position="255"/>
    </location>
</feature>
<dbReference type="Gene3D" id="2.80.10.50">
    <property type="match status" value="1"/>
</dbReference>
<evidence type="ECO:0000313" key="4">
    <source>
        <dbReference type="Proteomes" id="UP000001514"/>
    </source>
</evidence>
<dbReference type="InterPro" id="IPR054726">
    <property type="entry name" value="Ubiq_DUF569-assoc"/>
</dbReference>
<reference evidence="3 4" key="1">
    <citation type="journal article" date="2011" name="Science">
        <title>The Selaginella genome identifies genetic changes associated with the evolution of vascular plants.</title>
        <authorList>
            <person name="Banks J.A."/>
            <person name="Nishiyama T."/>
            <person name="Hasebe M."/>
            <person name="Bowman J.L."/>
            <person name="Gribskov M."/>
            <person name="dePamphilis C."/>
            <person name="Albert V.A."/>
            <person name="Aono N."/>
            <person name="Aoyama T."/>
            <person name="Ambrose B.A."/>
            <person name="Ashton N.W."/>
            <person name="Axtell M.J."/>
            <person name="Barker E."/>
            <person name="Barker M.S."/>
            <person name="Bennetzen J.L."/>
            <person name="Bonawitz N.D."/>
            <person name="Chapple C."/>
            <person name="Cheng C."/>
            <person name="Correa L.G."/>
            <person name="Dacre M."/>
            <person name="DeBarry J."/>
            <person name="Dreyer I."/>
            <person name="Elias M."/>
            <person name="Engstrom E.M."/>
            <person name="Estelle M."/>
            <person name="Feng L."/>
            <person name="Finet C."/>
            <person name="Floyd S.K."/>
            <person name="Frommer W.B."/>
            <person name="Fujita T."/>
            <person name="Gramzow L."/>
            <person name="Gutensohn M."/>
            <person name="Harholt J."/>
            <person name="Hattori M."/>
            <person name="Heyl A."/>
            <person name="Hirai T."/>
            <person name="Hiwatashi Y."/>
            <person name="Ishikawa M."/>
            <person name="Iwata M."/>
            <person name="Karol K.G."/>
            <person name="Koehler B."/>
            <person name="Kolukisaoglu U."/>
            <person name="Kubo M."/>
            <person name="Kurata T."/>
            <person name="Lalonde S."/>
            <person name="Li K."/>
            <person name="Li Y."/>
            <person name="Litt A."/>
            <person name="Lyons E."/>
            <person name="Manning G."/>
            <person name="Maruyama T."/>
            <person name="Michael T.P."/>
            <person name="Mikami K."/>
            <person name="Miyazaki S."/>
            <person name="Morinaga S."/>
            <person name="Murata T."/>
            <person name="Mueller-Roeber B."/>
            <person name="Nelson D.R."/>
            <person name="Obara M."/>
            <person name="Oguri Y."/>
            <person name="Olmstead R.G."/>
            <person name="Onodera N."/>
            <person name="Petersen B.L."/>
            <person name="Pils B."/>
            <person name="Prigge M."/>
            <person name="Rensing S.A."/>
            <person name="Riano-Pachon D.M."/>
            <person name="Roberts A.W."/>
            <person name="Sato Y."/>
            <person name="Scheller H.V."/>
            <person name="Schulz B."/>
            <person name="Schulz C."/>
            <person name="Shakirov E.V."/>
            <person name="Shibagaki N."/>
            <person name="Shinohara N."/>
            <person name="Shippen D.E."/>
            <person name="Soerensen I."/>
            <person name="Sotooka R."/>
            <person name="Sugimoto N."/>
            <person name="Sugita M."/>
            <person name="Sumikawa N."/>
            <person name="Tanurdzic M."/>
            <person name="Theissen G."/>
            <person name="Ulvskov P."/>
            <person name="Wakazuki S."/>
            <person name="Weng J.K."/>
            <person name="Willats W.W."/>
            <person name="Wipf D."/>
            <person name="Wolf P.G."/>
            <person name="Yang L."/>
            <person name="Zimmer A.D."/>
            <person name="Zhu Q."/>
            <person name="Mitros T."/>
            <person name="Hellsten U."/>
            <person name="Loque D."/>
            <person name="Otillar R."/>
            <person name="Salamov A."/>
            <person name="Schmutz J."/>
            <person name="Shapiro H."/>
            <person name="Lindquist E."/>
            <person name="Lucas S."/>
            <person name="Rokhsar D."/>
            <person name="Grigoriev I.V."/>
        </authorList>
    </citation>
    <scope>NUCLEOTIDE SEQUENCE [LARGE SCALE GENOMIC DNA]</scope>
</reference>
<dbReference type="InParanoid" id="D8QNA3"/>
<dbReference type="EMBL" id="GL377565">
    <property type="protein sequence ID" value="EFJ38726.1"/>
    <property type="molecule type" value="Genomic_DNA"/>
</dbReference>
<organism evidence="4">
    <name type="scientific">Selaginella moellendorffii</name>
    <name type="common">Spikemoss</name>
    <dbReference type="NCBI Taxonomy" id="88036"/>
    <lineage>
        <taxon>Eukaryota</taxon>
        <taxon>Viridiplantae</taxon>
        <taxon>Streptophyta</taxon>
        <taxon>Embryophyta</taxon>
        <taxon>Tracheophyta</taxon>
        <taxon>Lycopodiopsida</taxon>
        <taxon>Selaginellales</taxon>
        <taxon>Selaginellaceae</taxon>
        <taxon>Selaginella</taxon>
    </lineage>
</organism>
<proteinExistence type="predicted"/>
<dbReference type="KEGG" id="smo:SELMODRAFT_67194"/>
<evidence type="ECO:0000259" key="2">
    <source>
        <dbReference type="Pfam" id="PF22932"/>
    </source>
</evidence>
<name>D8QNA3_SELML</name>
<dbReference type="Pfam" id="PF04601">
    <property type="entry name" value="DUF569"/>
    <property type="match status" value="1"/>
</dbReference>
<dbReference type="HOGENOM" id="CLU_057637_0_0_1"/>
<accession>D8QNA3</accession>
<feature type="non-terminal residue" evidence="3">
    <location>
        <position position="1"/>
    </location>
</feature>
<dbReference type="AlphaFoldDB" id="D8QNA3"/>
<dbReference type="SUPFAM" id="SSF50405">
    <property type="entry name" value="Actin-crosslinking proteins"/>
    <property type="match status" value="1"/>
</dbReference>
<protein>
    <submittedName>
        <fullName evidence="3">Uncharacterized protein</fullName>
    </submittedName>
</protein>
<dbReference type="PANTHER" id="PTHR31205:SF69">
    <property type="entry name" value="ACTIN CROSS-LINKING PROTEIN (DUF569)"/>
    <property type="match status" value="1"/>
</dbReference>
<dbReference type="Gramene" id="EFJ38726">
    <property type="protein sequence ID" value="EFJ38726"/>
    <property type="gene ID" value="SELMODRAFT_67194"/>
</dbReference>
<feature type="domain" description="DUF569" evidence="1">
    <location>
        <begin position="1"/>
        <end position="123"/>
    </location>
</feature>
<dbReference type="Pfam" id="PF22932">
    <property type="entry name" value="Ubiq_DUF_assoc"/>
    <property type="match status" value="1"/>
</dbReference>
<gene>
    <name evidence="3" type="ORF">SELMODRAFT_67194</name>
</gene>
<sequence length="259" mass="29130">VRLQGFHGKYLWAEDDFVTVSQDRDGTSTMASLWRVEQVGHSQRLRLKSCYDCYLTASDIPCLGGATGKKVLQTRPSKLDCAVEWELVVVDEITVKLRVEHSGNFLQANSCLPPWRSSVTHDSFCPEWSLWKVEVVDSPPSKLQVEKNEKALLALILALGQVSSLPKMPPLYDGRIVFYMVAEAESEVSDASHWHYVFFRGRSPDKLAKKLRKEIDVVDDKSFAVCIRHPANSSKLYPLHLELPPGTSPIYLVVLKSSS</sequence>
<dbReference type="Proteomes" id="UP000001514">
    <property type="component" value="Unassembled WGS sequence"/>
</dbReference>
<dbReference type="CDD" id="cd23340">
    <property type="entry name" value="beta-trefoil_FSCN_ACP-like"/>
    <property type="match status" value="1"/>
</dbReference>
<dbReference type="OMA" id="CAVEWEL"/>
<dbReference type="InterPro" id="IPR007679">
    <property type="entry name" value="DUF569"/>
</dbReference>
<keyword evidence="4" id="KW-1185">Reference proteome</keyword>